<proteinExistence type="predicted"/>
<dbReference type="PATRIC" id="fig|1299334.3.peg.3288"/>
<name>X8CEC4_MYCXE</name>
<protein>
    <submittedName>
        <fullName evidence="2">Uncharacterized protein</fullName>
    </submittedName>
</protein>
<dbReference type="AlphaFoldDB" id="X8CEC4"/>
<feature type="compositionally biased region" description="Polar residues" evidence="1">
    <location>
        <begin position="1"/>
        <end position="10"/>
    </location>
</feature>
<sequence length="44" mass="4925">MAATKASPSTDEPVKRTATKAPPRPGKTVRSEVHPRLRRYHADR</sequence>
<organism evidence="2">
    <name type="scientific">Mycobacterium xenopi 4042</name>
    <dbReference type="NCBI Taxonomy" id="1299334"/>
    <lineage>
        <taxon>Bacteria</taxon>
        <taxon>Bacillati</taxon>
        <taxon>Actinomycetota</taxon>
        <taxon>Actinomycetes</taxon>
        <taxon>Mycobacteriales</taxon>
        <taxon>Mycobacteriaceae</taxon>
        <taxon>Mycobacterium</taxon>
    </lineage>
</organism>
<dbReference type="EMBL" id="JAOB01000032">
    <property type="protein sequence ID" value="EUA54439.1"/>
    <property type="molecule type" value="Genomic_DNA"/>
</dbReference>
<reference evidence="2" key="1">
    <citation type="submission" date="2014-01" db="EMBL/GenBank/DDBJ databases">
        <authorList>
            <person name="Brown-Elliot B."/>
            <person name="Wallace R."/>
            <person name="Lenaerts A."/>
            <person name="Ordway D."/>
            <person name="DeGroote M.A."/>
            <person name="Parker T."/>
            <person name="Sizemore C."/>
            <person name="Tallon L.J."/>
            <person name="Sadzewicz L.K."/>
            <person name="Sengamalay N."/>
            <person name="Fraser C.M."/>
            <person name="Hine E."/>
            <person name="Shefchek K.A."/>
            <person name="Das S.P."/>
            <person name="Tettelin H."/>
        </authorList>
    </citation>
    <scope>NUCLEOTIDE SEQUENCE [LARGE SCALE GENOMIC DNA]</scope>
    <source>
        <strain evidence="2">4042</strain>
    </source>
</reference>
<evidence type="ECO:0000313" key="2">
    <source>
        <dbReference type="EMBL" id="EUA54439.1"/>
    </source>
</evidence>
<gene>
    <name evidence="2" type="ORF">I553_1478</name>
</gene>
<evidence type="ECO:0000256" key="1">
    <source>
        <dbReference type="SAM" id="MobiDB-lite"/>
    </source>
</evidence>
<accession>X8CEC4</accession>
<comment type="caution">
    <text evidence="2">The sequence shown here is derived from an EMBL/GenBank/DDBJ whole genome shotgun (WGS) entry which is preliminary data.</text>
</comment>
<feature type="region of interest" description="Disordered" evidence="1">
    <location>
        <begin position="1"/>
        <end position="44"/>
    </location>
</feature>
<feature type="compositionally biased region" description="Basic and acidic residues" evidence="1">
    <location>
        <begin position="29"/>
        <end position="44"/>
    </location>
</feature>